<sequence length="463" mass="51578">MSAPVDTYHMRDIVLVTIDSLRADHVGWHGYDRETTPTLDRRAADARTFSSAFAHACSTRPSFPSILTSSYALEHGGFERLSEGRTTLAEVLSGAGYRTAGFHSNLYLSADFGYDRGFDAFYDSRTDPSPAAKARNAVKRHLDSDGLVYRTLQRAFNATEKRAGVEIGSAYVDAADVTDLALEWVGEAAGDRDGPRFLWVHYMDVHHPYVPPAEHQRRFRDEPVSERDAIQLRRKMLEAPDDVTDRELDTIVDLYDAEIAYVDAEIGRLLDGIESRWGDDAVVAVTADHGEEFRDHGGFSHSATFYDEVLHVPLLVDDGSGNDDHDDLVGLLDLAPTLADYAGADRPDAFRGESLASMDEHDRDAVIAEWADTSDDSDDRRFAVRTEDWKLARLENGTERLFDLSADPDERTNLVTDEPEAAARLCDRLDDHEQLLAASGGEMASVSMDEDVKERLRDLGYQE</sequence>
<dbReference type="PANTHER" id="PTHR42693:SF33">
    <property type="entry name" value="ARYLSULFATASE"/>
    <property type="match status" value="1"/>
</dbReference>
<evidence type="ECO:0000313" key="3">
    <source>
        <dbReference type="EMBL" id="GAA0672939.1"/>
    </source>
</evidence>
<dbReference type="Gene3D" id="3.40.720.10">
    <property type="entry name" value="Alkaline Phosphatase, subunit A"/>
    <property type="match status" value="1"/>
</dbReference>
<dbReference type="AlphaFoldDB" id="A0AAV3T9A8"/>
<dbReference type="Gene3D" id="3.30.1120.10">
    <property type="match status" value="1"/>
</dbReference>
<dbReference type="SUPFAM" id="SSF53649">
    <property type="entry name" value="Alkaline phosphatase-like"/>
    <property type="match status" value="1"/>
</dbReference>
<dbReference type="RefSeq" id="WP_343773833.1">
    <property type="nucleotide sequence ID" value="NZ_BAAADV010000003.1"/>
</dbReference>
<gene>
    <name evidence="3" type="ORF">GCM10009020_19770</name>
</gene>
<name>A0AAV3T9A8_9EURY</name>
<dbReference type="InterPro" id="IPR050738">
    <property type="entry name" value="Sulfatase"/>
</dbReference>
<evidence type="ECO:0000259" key="2">
    <source>
        <dbReference type="Pfam" id="PF00884"/>
    </source>
</evidence>
<feature type="domain" description="Sulfatase N-terminal" evidence="2">
    <location>
        <begin position="12"/>
        <end position="344"/>
    </location>
</feature>
<dbReference type="PANTHER" id="PTHR42693">
    <property type="entry name" value="ARYLSULFATASE FAMILY MEMBER"/>
    <property type="match status" value="1"/>
</dbReference>
<evidence type="ECO:0000256" key="1">
    <source>
        <dbReference type="ARBA" id="ARBA00008779"/>
    </source>
</evidence>
<dbReference type="Pfam" id="PF00884">
    <property type="entry name" value="Sulfatase"/>
    <property type="match status" value="1"/>
</dbReference>
<reference evidence="3 4" key="1">
    <citation type="journal article" date="2019" name="Int. J. Syst. Evol. Microbiol.">
        <title>The Global Catalogue of Microorganisms (GCM) 10K type strain sequencing project: providing services to taxonomists for standard genome sequencing and annotation.</title>
        <authorList>
            <consortium name="The Broad Institute Genomics Platform"/>
            <consortium name="The Broad Institute Genome Sequencing Center for Infectious Disease"/>
            <person name="Wu L."/>
            <person name="Ma J."/>
        </authorList>
    </citation>
    <scope>NUCLEOTIDE SEQUENCE [LARGE SCALE GENOMIC DNA]</scope>
    <source>
        <strain evidence="3 4">JCM 16328</strain>
    </source>
</reference>
<dbReference type="InterPro" id="IPR017850">
    <property type="entry name" value="Alkaline_phosphatase_core_sf"/>
</dbReference>
<dbReference type="Proteomes" id="UP001500420">
    <property type="component" value="Unassembled WGS sequence"/>
</dbReference>
<keyword evidence="4" id="KW-1185">Reference proteome</keyword>
<dbReference type="GO" id="GO:0004065">
    <property type="term" value="F:arylsulfatase activity"/>
    <property type="evidence" value="ECO:0007669"/>
    <property type="project" value="TreeGrafter"/>
</dbReference>
<dbReference type="EMBL" id="BAAADV010000003">
    <property type="protein sequence ID" value="GAA0672939.1"/>
    <property type="molecule type" value="Genomic_DNA"/>
</dbReference>
<protein>
    <submittedName>
        <fullName evidence="3">Sulfatase-like hydrolase/transferase</fullName>
    </submittedName>
</protein>
<dbReference type="InterPro" id="IPR000917">
    <property type="entry name" value="Sulfatase_N"/>
</dbReference>
<comment type="similarity">
    <text evidence="1">Belongs to the sulfatase family.</text>
</comment>
<proteinExistence type="inferred from homology"/>
<comment type="caution">
    <text evidence="3">The sequence shown here is derived from an EMBL/GenBank/DDBJ whole genome shotgun (WGS) entry which is preliminary data.</text>
</comment>
<accession>A0AAV3T9A8</accession>
<organism evidence="3 4">
    <name type="scientific">Natronoarchaeum mannanilyticum</name>
    <dbReference type="NCBI Taxonomy" id="926360"/>
    <lineage>
        <taxon>Archaea</taxon>
        <taxon>Methanobacteriati</taxon>
        <taxon>Methanobacteriota</taxon>
        <taxon>Stenosarchaea group</taxon>
        <taxon>Halobacteria</taxon>
        <taxon>Halobacteriales</taxon>
        <taxon>Natronoarchaeaceae</taxon>
    </lineage>
</organism>
<dbReference type="CDD" id="cd16148">
    <property type="entry name" value="sulfatase_like"/>
    <property type="match status" value="1"/>
</dbReference>
<evidence type="ECO:0000313" key="4">
    <source>
        <dbReference type="Proteomes" id="UP001500420"/>
    </source>
</evidence>